<sequence>MAHIDEYIQNIVKLRAEADELPEDNPGALLRKINLLTTCLMYIGRVSSQIDGDYKRKYAERKYEQAKAHREAAKDKAASAEIAVKDLRQEEADLYQNMSRWRNALSSTTEELHALKLKLKIDFQQGA</sequence>
<organism evidence="2 3">
    <name type="scientific">Paenibacillus sabinae T27</name>
    <dbReference type="NCBI Taxonomy" id="1268072"/>
    <lineage>
        <taxon>Bacteria</taxon>
        <taxon>Bacillati</taxon>
        <taxon>Bacillota</taxon>
        <taxon>Bacilli</taxon>
        <taxon>Bacillales</taxon>
        <taxon>Paenibacillaceae</taxon>
        <taxon>Paenibacillus</taxon>
    </lineage>
</organism>
<dbReference type="RefSeq" id="WP_025333687.1">
    <property type="nucleotide sequence ID" value="NZ_CP004078.1"/>
</dbReference>
<dbReference type="AlphaFoldDB" id="X4ZHA7"/>
<dbReference type="eggNOG" id="ENOG50306HY">
    <property type="taxonomic scope" value="Bacteria"/>
</dbReference>
<reference evidence="2 3" key="1">
    <citation type="journal article" date="2014" name="PLoS Genet.">
        <title>Comparative Genomic Analysis of N2-Fixing and Non-N2-Fixing Paenibacillus spp.: Organization, Evolution and Expression of the Nitrogen Fixation Genes.</title>
        <authorList>
            <person name="Xie J.B."/>
            <person name="Du Z."/>
            <person name="Bai L."/>
            <person name="Tian C."/>
            <person name="Zhang Y."/>
            <person name="Xie J.Y."/>
            <person name="Wang T."/>
            <person name="Liu X."/>
            <person name="Chen X."/>
            <person name="Cheng Q."/>
            <person name="Chen S."/>
            <person name="Li J."/>
        </authorList>
    </citation>
    <scope>NUCLEOTIDE SEQUENCE [LARGE SCALE GENOMIC DNA]</scope>
    <source>
        <strain evidence="2 3">T27</strain>
    </source>
</reference>
<dbReference type="KEGG" id="psab:PSAB_05945"/>
<dbReference type="HOGENOM" id="CLU_156554_0_0_9"/>
<dbReference type="OrthoDB" id="2969757at2"/>
<keyword evidence="3" id="KW-1185">Reference proteome</keyword>
<evidence type="ECO:0000313" key="3">
    <source>
        <dbReference type="Proteomes" id="UP000019772"/>
    </source>
</evidence>
<accession>X4ZHA7</accession>
<evidence type="ECO:0000256" key="1">
    <source>
        <dbReference type="SAM" id="Coils"/>
    </source>
</evidence>
<dbReference type="STRING" id="1268072.PSAB_05945"/>
<keyword evidence="1" id="KW-0175">Coiled coil</keyword>
<name>X4ZHA7_9BACL</name>
<protein>
    <submittedName>
        <fullName evidence="2">Uncharacterized protein</fullName>
    </submittedName>
</protein>
<dbReference type="PATRIC" id="fig|1268072.3.peg.1230"/>
<gene>
    <name evidence="2" type="ORF">PSAB_05945</name>
</gene>
<feature type="coiled-coil region" evidence="1">
    <location>
        <begin position="56"/>
        <end position="104"/>
    </location>
</feature>
<proteinExistence type="predicted"/>
<dbReference type="EMBL" id="CP004078">
    <property type="protein sequence ID" value="AHV96125.1"/>
    <property type="molecule type" value="Genomic_DNA"/>
</dbReference>
<evidence type="ECO:0000313" key="2">
    <source>
        <dbReference type="EMBL" id="AHV96125.1"/>
    </source>
</evidence>
<dbReference type="Proteomes" id="UP000019772">
    <property type="component" value="Chromosome"/>
</dbReference>